<dbReference type="SUPFAM" id="SSF51735">
    <property type="entry name" value="NAD(P)-binding Rossmann-fold domains"/>
    <property type="match status" value="1"/>
</dbReference>
<evidence type="ECO:0000313" key="5">
    <source>
        <dbReference type="Proteomes" id="UP000077069"/>
    </source>
</evidence>
<dbReference type="GeneID" id="28764661"/>
<dbReference type="PANTHER" id="PTHR10366:SF564">
    <property type="entry name" value="STEROL-4-ALPHA-CARBOXYLATE 3-DEHYDROGENASE, DECARBOXYLATING"/>
    <property type="match status" value="1"/>
</dbReference>
<evidence type="ECO:0000259" key="3">
    <source>
        <dbReference type="Pfam" id="PF01370"/>
    </source>
</evidence>
<dbReference type="STRING" id="1460663.A0A177BY76"/>
<dbReference type="OrthoDB" id="2735536at2759"/>
<accession>A0A177BY76</accession>
<comment type="similarity">
    <text evidence="2">Belongs to the NAD(P)-dependent epimerase/dehydratase family. Dihydroflavonol-4-reductase subfamily.</text>
</comment>
<dbReference type="PANTHER" id="PTHR10366">
    <property type="entry name" value="NAD DEPENDENT EPIMERASE/DEHYDRATASE"/>
    <property type="match status" value="1"/>
</dbReference>
<evidence type="ECO:0000256" key="1">
    <source>
        <dbReference type="ARBA" id="ARBA00023002"/>
    </source>
</evidence>
<dbReference type="Pfam" id="PF01370">
    <property type="entry name" value="Epimerase"/>
    <property type="match status" value="1"/>
</dbReference>
<sequence>MAKEDRGVVAITGANGSIGYACTVYAVCLGYRVRCVVRSKEAIETLRHGPSLQRFASQIDYHIVPDNTVPDSYDSALADVQYVIHIAGVWPTPDKHPDNDIYIPFVKSMQNILSAAEKVGTVKRVVFTQAGAAMVHPDDGDTLGTAMDMVLNEYTPVHPGLLSLKPPLASPHHAYCAAKAQCMTTLKNLRASGNLPFSIVQIVPGAVMGPSELVSTKMDGRGYMDRMSRALLFNEPKPRYSFGFVHVGDVARVHVEALDDVRIPYDEVPDWFIAAGASDPSKDGEETWKEAGDFIENNLQHEVASGMFSVGRDKVPTNMPYYVDSALTETKLLRHERFKSLKECIKEVAEWYTTLR</sequence>
<dbReference type="PROSITE" id="PS51257">
    <property type="entry name" value="PROKAR_LIPOPROTEIN"/>
    <property type="match status" value="1"/>
</dbReference>
<dbReference type="InterPro" id="IPR001509">
    <property type="entry name" value="Epimerase_deHydtase"/>
</dbReference>
<feature type="domain" description="NAD-dependent epimerase/dehydratase" evidence="3">
    <location>
        <begin position="9"/>
        <end position="260"/>
    </location>
</feature>
<dbReference type="AlphaFoldDB" id="A0A177BY76"/>
<dbReference type="InterPro" id="IPR050425">
    <property type="entry name" value="NAD(P)_dehydrat-like"/>
</dbReference>
<dbReference type="RefSeq" id="XP_018029722.1">
    <property type="nucleotide sequence ID" value="XM_018181175.1"/>
</dbReference>
<evidence type="ECO:0000256" key="2">
    <source>
        <dbReference type="ARBA" id="ARBA00023445"/>
    </source>
</evidence>
<dbReference type="EMBL" id="KV441562">
    <property type="protein sequence ID" value="OAF99356.1"/>
    <property type="molecule type" value="Genomic_DNA"/>
</dbReference>
<name>A0A177BY76_9PLEO</name>
<dbReference type="GO" id="GO:0016616">
    <property type="term" value="F:oxidoreductase activity, acting on the CH-OH group of donors, NAD or NADP as acceptor"/>
    <property type="evidence" value="ECO:0007669"/>
    <property type="project" value="TreeGrafter"/>
</dbReference>
<dbReference type="InParanoid" id="A0A177BY76"/>
<reference evidence="4 5" key="1">
    <citation type="submission" date="2016-05" db="EMBL/GenBank/DDBJ databases">
        <title>Comparative analysis of secretome profiles of manganese(II)-oxidizing ascomycete fungi.</title>
        <authorList>
            <consortium name="DOE Joint Genome Institute"/>
            <person name="Zeiner C.A."/>
            <person name="Purvine S.O."/>
            <person name="Zink E.M."/>
            <person name="Wu S."/>
            <person name="Pasa-Tolic L."/>
            <person name="Chaput D.L."/>
            <person name="Haridas S."/>
            <person name="Grigoriev I.V."/>
            <person name="Santelli C.M."/>
            <person name="Hansel C.M."/>
        </authorList>
    </citation>
    <scope>NUCLEOTIDE SEQUENCE [LARGE SCALE GENOMIC DNA]</scope>
    <source>
        <strain evidence="4 5">AP3s5-JAC2a</strain>
    </source>
</reference>
<dbReference type="Proteomes" id="UP000077069">
    <property type="component" value="Unassembled WGS sequence"/>
</dbReference>
<dbReference type="InterPro" id="IPR036291">
    <property type="entry name" value="NAD(P)-bd_dom_sf"/>
</dbReference>
<protein>
    <submittedName>
        <fullName evidence="4">NAD(P)-binding protein</fullName>
    </submittedName>
</protein>
<organism evidence="4 5">
    <name type="scientific">Paraphaeosphaeria sporulosa</name>
    <dbReference type="NCBI Taxonomy" id="1460663"/>
    <lineage>
        <taxon>Eukaryota</taxon>
        <taxon>Fungi</taxon>
        <taxon>Dikarya</taxon>
        <taxon>Ascomycota</taxon>
        <taxon>Pezizomycotina</taxon>
        <taxon>Dothideomycetes</taxon>
        <taxon>Pleosporomycetidae</taxon>
        <taxon>Pleosporales</taxon>
        <taxon>Massarineae</taxon>
        <taxon>Didymosphaeriaceae</taxon>
        <taxon>Paraphaeosphaeria</taxon>
    </lineage>
</organism>
<gene>
    <name evidence="4" type="ORF">CC84DRAFT_1191277</name>
</gene>
<proteinExistence type="inferred from homology"/>
<keyword evidence="5" id="KW-1185">Reference proteome</keyword>
<keyword evidence="1" id="KW-0560">Oxidoreductase</keyword>
<evidence type="ECO:0000313" key="4">
    <source>
        <dbReference type="EMBL" id="OAF99356.1"/>
    </source>
</evidence>
<dbReference type="Gene3D" id="3.40.50.720">
    <property type="entry name" value="NAD(P)-binding Rossmann-like Domain"/>
    <property type="match status" value="1"/>
</dbReference>